<dbReference type="Proteomes" id="UP001501509">
    <property type="component" value="Unassembled WGS sequence"/>
</dbReference>
<sequence>MGVGVSLAFISFGAILAFALRVELSGIDIQLVGWILILAGAISMAFTLLYTRPRRQAGLMTGADPGYVEPAEPETVIHEERTVEQTPNGPVEHIERVIERPGHAADPPHGHTSQDPARAQDPAIAQDPAAQNRPHATTPPLRHAPHERPS</sequence>
<keyword evidence="5" id="KW-1185">Reference proteome</keyword>
<evidence type="ECO:0000313" key="4">
    <source>
        <dbReference type="EMBL" id="GAA2618052.1"/>
    </source>
</evidence>
<keyword evidence="2" id="KW-0472">Membrane</keyword>
<feature type="transmembrane region" description="Helical" evidence="2">
    <location>
        <begin position="31"/>
        <end position="50"/>
    </location>
</feature>
<dbReference type="Pfam" id="PF20059">
    <property type="entry name" value="DUF6458"/>
    <property type="match status" value="1"/>
</dbReference>
<keyword evidence="2" id="KW-0812">Transmembrane</keyword>
<evidence type="ECO:0000256" key="1">
    <source>
        <dbReference type="SAM" id="MobiDB-lite"/>
    </source>
</evidence>
<gene>
    <name evidence="4" type="ORF">GCM10010411_61780</name>
</gene>
<feature type="compositionally biased region" description="Low complexity" evidence="1">
    <location>
        <begin position="114"/>
        <end position="131"/>
    </location>
</feature>
<reference evidence="5" key="1">
    <citation type="journal article" date="2019" name="Int. J. Syst. Evol. Microbiol.">
        <title>The Global Catalogue of Microorganisms (GCM) 10K type strain sequencing project: providing services to taxonomists for standard genome sequencing and annotation.</title>
        <authorList>
            <consortium name="The Broad Institute Genomics Platform"/>
            <consortium name="The Broad Institute Genome Sequencing Center for Infectious Disease"/>
            <person name="Wu L."/>
            <person name="Ma J."/>
        </authorList>
    </citation>
    <scope>NUCLEOTIDE SEQUENCE [LARGE SCALE GENOMIC DNA]</scope>
    <source>
        <strain evidence="5">JCM 6833</strain>
    </source>
</reference>
<proteinExistence type="predicted"/>
<feature type="region of interest" description="Disordered" evidence="1">
    <location>
        <begin position="79"/>
        <end position="150"/>
    </location>
</feature>
<protein>
    <recommendedName>
        <fullName evidence="3">DUF6458 domain-containing protein</fullName>
    </recommendedName>
</protein>
<feature type="domain" description="DUF6458" evidence="3">
    <location>
        <begin position="1"/>
        <end position="55"/>
    </location>
</feature>
<comment type="caution">
    <text evidence="4">The sequence shown here is derived from an EMBL/GenBank/DDBJ whole genome shotgun (WGS) entry which is preliminary data.</text>
</comment>
<keyword evidence="2" id="KW-1133">Transmembrane helix</keyword>
<evidence type="ECO:0000259" key="3">
    <source>
        <dbReference type="Pfam" id="PF20059"/>
    </source>
</evidence>
<name>A0ABP6CEZ1_9ACTN</name>
<evidence type="ECO:0000313" key="5">
    <source>
        <dbReference type="Proteomes" id="UP001501509"/>
    </source>
</evidence>
<feature type="compositionally biased region" description="Basic and acidic residues" evidence="1">
    <location>
        <begin position="92"/>
        <end position="109"/>
    </location>
</feature>
<dbReference type="EMBL" id="BAAATD010000009">
    <property type="protein sequence ID" value="GAA2618052.1"/>
    <property type="molecule type" value="Genomic_DNA"/>
</dbReference>
<dbReference type="InterPro" id="IPR045597">
    <property type="entry name" value="DUF6458"/>
</dbReference>
<dbReference type="RefSeq" id="WP_344545998.1">
    <property type="nucleotide sequence ID" value="NZ_BAAATD010000009.1"/>
</dbReference>
<organism evidence="4 5">
    <name type="scientific">Actinomadura fulvescens</name>
    <dbReference type="NCBI Taxonomy" id="46160"/>
    <lineage>
        <taxon>Bacteria</taxon>
        <taxon>Bacillati</taxon>
        <taxon>Actinomycetota</taxon>
        <taxon>Actinomycetes</taxon>
        <taxon>Streptosporangiales</taxon>
        <taxon>Thermomonosporaceae</taxon>
        <taxon>Actinomadura</taxon>
    </lineage>
</organism>
<evidence type="ECO:0000256" key="2">
    <source>
        <dbReference type="SAM" id="Phobius"/>
    </source>
</evidence>
<accession>A0ABP6CEZ1</accession>